<name>A0A7Z2JCA1_9BURK</name>
<evidence type="ECO:0000313" key="2">
    <source>
        <dbReference type="Proteomes" id="UP000434209"/>
    </source>
</evidence>
<evidence type="ECO:0000313" key="1">
    <source>
        <dbReference type="EMBL" id="QGZ58688.1"/>
    </source>
</evidence>
<reference evidence="1 2" key="1">
    <citation type="submission" date="2019-12" db="EMBL/GenBank/DDBJ databases">
        <title>Paraburkholderia acidiphila 7Q-K02 sp. nov and Paraburkholderia acidisoli DHF22 sp. nov., two strains isolated from forest soil.</title>
        <authorList>
            <person name="Gao Z."/>
            <person name="Qiu L."/>
        </authorList>
    </citation>
    <scope>NUCLEOTIDE SEQUENCE [LARGE SCALE GENOMIC DNA]</scope>
    <source>
        <strain evidence="1 2">7Q-K02</strain>
    </source>
</reference>
<gene>
    <name evidence="1" type="ORF">FAZ97_27325</name>
</gene>
<accession>A0A7Z2JCA1</accession>
<dbReference type="AlphaFoldDB" id="A0A7Z2JCA1"/>
<sequence length="89" mass="10048">MTNPRRFIPDYGTGERIGALEARHWMNDVTQFATRFTASFTERFTAAFAKPPDTASRVGRTRAGTVAQAGQRAFRLDRNRIESAAREIE</sequence>
<organism evidence="1 2">
    <name type="scientific">Paraburkholderia acidiphila</name>
    <dbReference type="NCBI Taxonomy" id="2571747"/>
    <lineage>
        <taxon>Bacteria</taxon>
        <taxon>Pseudomonadati</taxon>
        <taxon>Pseudomonadota</taxon>
        <taxon>Betaproteobacteria</taxon>
        <taxon>Burkholderiales</taxon>
        <taxon>Burkholderiaceae</taxon>
        <taxon>Paraburkholderia</taxon>
    </lineage>
</organism>
<keyword evidence="2" id="KW-1185">Reference proteome</keyword>
<dbReference type="EMBL" id="CP046911">
    <property type="protein sequence ID" value="QGZ58688.1"/>
    <property type="molecule type" value="Genomic_DNA"/>
</dbReference>
<dbReference type="RefSeq" id="WP_158761744.1">
    <property type="nucleotide sequence ID" value="NZ_CP046911.1"/>
</dbReference>
<dbReference type="Proteomes" id="UP000434209">
    <property type="component" value="Chromosome 3"/>
</dbReference>
<dbReference type="KEGG" id="pacp:FAZ97_27325"/>
<protein>
    <submittedName>
        <fullName evidence="1">Uncharacterized protein</fullName>
    </submittedName>
</protein>
<proteinExistence type="predicted"/>